<dbReference type="CDD" id="cd06421">
    <property type="entry name" value="CESA_CelA_like"/>
    <property type="match status" value="1"/>
</dbReference>
<evidence type="ECO:0000256" key="6">
    <source>
        <dbReference type="ARBA" id="ARBA00023136"/>
    </source>
</evidence>
<name>A0A1T1D4A3_9SYNE</name>
<dbReference type="PANTHER" id="PTHR43867">
    <property type="entry name" value="CELLULOSE SYNTHASE CATALYTIC SUBUNIT A [UDP-FORMING]"/>
    <property type="match status" value="1"/>
</dbReference>
<evidence type="ECO:0008006" key="10">
    <source>
        <dbReference type="Google" id="ProtNLM"/>
    </source>
</evidence>
<evidence type="ECO:0000256" key="1">
    <source>
        <dbReference type="ARBA" id="ARBA00004141"/>
    </source>
</evidence>
<feature type="transmembrane region" description="Helical" evidence="7">
    <location>
        <begin position="46"/>
        <end position="63"/>
    </location>
</feature>
<dbReference type="Proteomes" id="UP000242590">
    <property type="component" value="Unassembled WGS sequence"/>
</dbReference>
<keyword evidence="5 7" id="KW-1133">Transmembrane helix</keyword>
<accession>A0A1T1D4A3</accession>
<dbReference type="PANTHER" id="PTHR43867:SF2">
    <property type="entry name" value="CELLULOSE SYNTHASE CATALYTIC SUBUNIT A [UDP-FORMING]"/>
    <property type="match status" value="1"/>
</dbReference>
<comment type="caution">
    <text evidence="8">The sequence shown here is derived from an EMBL/GenBank/DDBJ whole genome shotgun (WGS) entry which is preliminary data.</text>
</comment>
<feature type="transmembrane region" description="Helical" evidence="7">
    <location>
        <begin position="492"/>
        <end position="518"/>
    </location>
</feature>
<keyword evidence="3" id="KW-0808">Transferase</keyword>
<dbReference type="GO" id="GO:0005886">
    <property type="term" value="C:plasma membrane"/>
    <property type="evidence" value="ECO:0007669"/>
    <property type="project" value="TreeGrafter"/>
</dbReference>
<protein>
    <recommendedName>
        <fullName evidence="10">Glycosyltransferase 2-like domain-containing protein</fullName>
    </recommendedName>
</protein>
<dbReference type="GO" id="GO:0035438">
    <property type="term" value="F:cyclic-di-GMP binding"/>
    <property type="evidence" value="ECO:0007669"/>
    <property type="project" value="InterPro"/>
</dbReference>
<comment type="subcellular location">
    <subcellularLocation>
        <location evidence="1">Membrane</location>
        <topology evidence="1">Multi-pass membrane protein</topology>
    </subcellularLocation>
</comment>
<dbReference type="GO" id="GO:0006011">
    <property type="term" value="P:UDP-alpha-D-glucose metabolic process"/>
    <property type="evidence" value="ECO:0007669"/>
    <property type="project" value="InterPro"/>
</dbReference>
<evidence type="ECO:0000256" key="5">
    <source>
        <dbReference type="ARBA" id="ARBA00022989"/>
    </source>
</evidence>
<dbReference type="Pfam" id="PF13641">
    <property type="entry name" value="Glyco_tranf_2_3"/>
    <property type="match status" value="1"/>
</dbReference>
<sequence>MALPLSSQLASLALSLLPTLLAVPTCYWLTRRPEAHCRPYRRRLAIVLITSLAGRYLVWRVLFGLNQQSPMALGLSWLLLACEGWLILTGLLQIGLSFSGRRDRSAAAEDGEALLQRCPNLPTVDVLVPCCGEPLALLERTIIACCRLDYPAKTVWLLDDGPEHEGTDPQGHGSPRQRRALARSLGARYHRRQGRRHAKAGNLNAVLPHCHGELMAVFDADVVPQPQFLRRTVGLFLREARLGFVQTPQSYMTPDPLMRNLAMEDWLLPDEESFYRWIEPVRDRVGAVVCAGTSFLMRRRALDQVGGFSTDSLSEDLATGIRLVALGWQGLFLPEKLSAGLAAAGVADFAQQRLRWCRGTLQTLCSPRGPLRISGLNRIQRLAFLEGALHWFNAIPRLVLLILPLSTGLLGILPINLNGASFLMMFLPYWISLLMLVSWLNCESRSALLPELYTWLLTPLLAWAVVQTLLAPRWRPGFRVTSKTLQRPKPRLAWSLALPILVLLVLNGWNLLGLLSVLPPSPAMVTMLSQQQAEGSRLVGLLWSGLNLIGLLTALRACLDPPRPQALPTFRVHWPAQLSADNGATVHQVQVCRINEQEVVVEPETALPPGCGGQLTIAAPVGAGRASPVLTVNAGPKPGHGRLLPQDRHQRRDWLHWLYATPGRWHDPTAPVEWQAMLILLRQLFWRHHHPTGLFIPVPKPGPGHPQASRLHP</sequence>
<dbReference type="EMBL" id="MWLE01000043">
    <property type="protein sequence ID" value="OOV35696.1"/>
    <property type="molecule type" value="Genomic_DNA"/>
</dbReference>
<keyword evidence="6 7" id="KW-0472">Membrane</keyword>
<dbReference type="InterPro" id="IPR029044">
    <property type="entry name" value="Nucleotide-diphossugar_trans"/>
</dbReference>
<dbReference type="GO" id="GO:0016759">
    <property type="term" value="F:cellulose synthase activity"/>
    <property type="evidence" value="ECO:0007669"/>
    <property type="project" value="InterPro"/>
</dbReference>
<evidence type="ECO:0000313" key="9">
    <source>
        <dbReference type="Proteomes" id="UP000242590"/>
    </source>
</evidence>
<evidence type="ECO:0000313" key="8">
    <source>
        <dbReference type="EMBL" id="OOV35696.1"/>
    </source>
</evidence>
<gene>
    <name evidence="8" type="ORF">BV53_03220</name>
</gene>
<feature type="transmembrane region" description="Helical" evidence="7">
    <location>
        <begin position="422"/>
        <end position="440"/>
    </location>
</feature>
<feature type="transmembrane region" description="Helical" evidence="7">
    <location>
        <begin position="538"/>
        <end position="559"/>
    </location>
</feature>
<feature type="transmembrane region" description="Helical" evidence="7">
    <location>
        <begin position="394"/>
        <end position="415"/>
    </location>
</feature>
<dbReference type="InterPro" id="IPR003919">
    <property type="entry name" value="Cell_synth_A"/>
</dbReference>
<dbReference type="PRINTS" id="PR01439">
    <property type="entry name" value="CELLSNTHASEA"/>
</dbReference>
<evidence type="ECO:0000256" key="3">
    <source>
        <dbReference type="ARBA" id="ARBA00022679"/>
    </source>
</evidence>
<dbReference type="AlphaFoldDB" id="A0A1T1D4A3"/>
<organism evidence="8 9">
    <name type="scientific">Candidatus Synechococcus spongiarum LMB bulk15N</name>
    <dbReference type="NCBI Taxonomy" id="1943583"/>
    <lineage>
        <taxon>Bacteria</taxon>
        <taxon>Bacillati</taxon>
        <taxon>Cyanobacteriota</taxon>
        <taxon>Cyanophyceae</taxon>
        <taxon>Synechococcales</taxon>
        <taxon>Synechococcaceae</taxon>
        <taxon>Synechococcus</taxon>
    </lineage>
</organism>
<evidence type="ECO:0000256" key="4">
    <source>
        <dbReference type="ARBA" id="ARBA00022692"/>
    </source>
</evidence>
<dbReference type="Gene3D" id="3.90.550.10">
    <property type="entry name" value="Spore Coat Polysaccharide Biosynthesis Protein SpsA, Chain A"/>
    <property type="match status" value="1"/>
</dbReference>
<feature type="transmembrane region" description="Helical" evidence="7">
    <location>
        <begin position="75"/>
        <end position="96"/>
    </location>
</feature>
<keyword evidence="2" id="KW-0328">Glycosyltransferase</keyword>
<reference evidence="8 9" key="1">
    <citation type="submission" date="2017-02" db="EMBL/GenBank/DDBJ databases">
        <title>Draft Genome Sequences of 'Candidatus Synechococcus spongiarum', Cyanobacterial Symbionts of the Mediterranean Sponge Aplysina aerophoba from two locations.</title>
        <authorList>
            <person name="Slaby B.M."/>
            <person name="Hentschel U."/>
        </authorList>
    </citation>
    <scope>NUCLEOTIDE SEQUENCE [LARGE SCALE GENOMIC DNA]</scope>
    <source>
        <strain evidence="8">LMB bulk15N</strain>
    </source>
</reference>
<evidence type="ECO:0000256" key="2">
    <source>
        <dbReference type="ARBA" id="ARBA00022676"/>
    </source>
</evidence>
<feature type="transmembrane region" description="Helical" evidence="7">
    <location>
        <begin position="452"/>
        <end position="471"/>
    </location>
</feature>
<proteinExistence type="predicted"/>
<dbReference type="SUPFAM" id="SSF53448">
    <property type="entry name" value="Nucleotide-diphospho-sugar transferases"/>
    <property type="match status" value="1"/>
</dbReference>
<keyword evidence="4 7" id="KW-0812">Transmembrane</keyword>
<dbReference type="InterPro" id="IPR050321">
    <property type="entry name" value="Glycosyltr_2/OpgH_subfam"/>
</dbReference>
<evidence type="ECO:0000256" key="7">
    <source>
        <dbReference type="SAM" id="Phobius"/>
    </source>
</evidence>